<keyword evidence="4" id="KW-1185">Reference proteome</keyword>
<gene>
    <name evidence="3" type="ORF">A4V02_05190</name>
</gene>
<proteinExistence type="predicted"/>
<sequence length="388" mass="44924">MKPSNRHIHILLGSMAVALVAFDTMAQQPQSAQQQSTSSAIIRRAREDARNDARKNASGVTERMQQFYEEPARSDADAQWMKIVYRQVDLDKVKNAPLYYPEEIIDGQENLFRIIMRLVADGQLDGYEYLDGREIFNDQYRIKVRDMLDRFHIIYTEAKGSTEKNPRFAIEESDVPTNEVLSYYLLERWELDKRTNRMRTTVDAICPVLHRAGDFGGEAVKYPMFWLKMDKLRPYLAQQSIFIDDDNNLASYTYDDFFTLGLYEGDIYKTRNLRNLSMMQMYPDPDDLRHAQDSIQNYLTNYEKKMWVPSREELAIMAEERERIAAGDTIASRDEAVSSVPKSSSRRAVTSRRGQKSSSAPKSKTTKVKTSKPKVAKSSAKRSVRRRK</sequence>
<evidence type="ECO:0000256" key="1">
    <source>
        <dbReference type="SAM" id="MobiDB-lite"/>
    </source>
</evidence>
<feature type="compositionally biased region" description="Basic residues" evidence="1">
    <location>
        <begin position="364"/>
        <end position="388"/>
    </location>
</feature>
<protein>
    <recommendedName>
        <fullName evidence="5">Gliding motility protein GldN</fullName>
    </recommendedName>
</protein>
<feature type="region of interest" description="Disordered" evidence="1">
    <location>
        <begin position="327"/>
        <end position="388"/>
    </location>
</feature>
<feature type="compositionally biased region" description="Basic and acidic residues" evidence="1">
    <location>
        <begin position="327"/>
        <end position="336"/>
    </location>
</feature>
<evidence type="ECO:0008006" key="5">
    <source>
        <dbReference type="Google" id="ProtNLM"/>
    </source>
</evidence>
<dbReference type="Proteomes" id="UP000186351">
    <property type="component" value="Chromosome"/>
</dbReference>
<organism evidence="3 4">
    <name type="scientific">Muribaculum intestinale</name>
    <dbReference type="NCBI Taxonomy" id="1796646"/>
    <lineage>
        <taxon>Bacteria</taxon>
        <taxon>Pseudomonadati</taxon>
        <taxon>Bacteroidota</taxon>
        <taxon>Bacteroidia</taxon>
        <taxon>Bacteroidales</taxon>
        <taxon>Muribaculaceae</taxon>
        <taxon>Muribaculum</taxon>
    </lineage>
</organism>
<evidence type="ECO:0000313" key="3">
    <source>
        <dbReference type="EMBL" id="ANU63172.2"/>
    </source>
</evidence>
<evidence type="ECO:0000313" key="4">
    <source>
        <dbReference type="Proteomes" id="UP000186351"/>
    </source>
</evidence>
<dbReference type="AlphaFoldDB" id="A0A1B1S8R8"/>
<evidence type="ECO:0000256" key="2">
    <source>
        <dbReference type="SAM" id="SignalP"/>
    </source>
</evidence>
<name>A0A1B1S8R8_9BACT</name>
<dbReference type="RefSeq" id="WP_084273988.1">
    <property type="nucleotide sequence ID" value="NZ_CAJTAP010000024.1"/>
</dbReference>
<dbReference type="InterPro" id="IPR019847">
    <property type="entry name" value="Gliding_motility_assoc_GldN"/>
</dbReference>
<dbReference type="Pfam" id="PF19841">
    <property type="entry name" value="GldN"/>
    <property type="match status" value="1"/>
</dbReference>
<keyword evidence="2" id="KW-0732">Signal</keyword>
<feature type="signal peptide" evidence="2">
    <location>
        <begin position="1"/>
        <end position="26"/>
    </location>
</feature>
<dbReference type="GeneID" id="65536243"/>
<accession>A0A1Z2XJZ4</accession>
<reference evidence="4" key="1">
    <citation type="submission" date="2016-04" db="EMBL/GenBank/DDBJ databases">
        <title>Complete Genome Sequences of Twelve Strains of a Stable Defined Moderately Diverse Mouse Microbiota 2 (sDMDMm2).</title>
        <authorList>
            <person name="Uchimura Y."/>
            <person name="Wyss M."/>
            <person name="Brugiroux S."/>
            <person name="Limenitakis J.P."/>
            <person name="Stecher B."/>
            <person name="McCoy K.D."/>
            <person name="Macpherson A.J."/>
        </authorList>
    </citation>
    <scope>NUCLEOTIDE SEQUENCE [LARGE SCALE GENOMIC DNA]</scope>
    <source>
        <strain evidence="4">YL27</strain>
    </source>
</reference>
<dbReference type="OrthoDB" id="1141916at2"/>
<dbReference type="NCBIfam" id="TIGR03523">
    <property type="entry name" value="GldN"/>
    <property type="match status" value="1"/>
</dbReference>
<dbReference type="STRING" id="1796646.A4V02_05190"/>
<dbReference type="KEGG" id="pary:A4V02_05190"/>
<accession>A0A1B1S8R8</accession>
<feature type="chain" id="PRO_5013289178" description="Gliding motility protein GldN" evidence="2">
    <location>
        <begin position="27"/>
        <end position="388"/>
    </location>
</feature>
<dbReference type="EMBL" id="CP015402">
    <property type="protein sequence ID" value="ANU63172.2"/>
    <property type="molecule type" value="Genomic_DNA"/>
</dbReference>